<sequence>MQETMTEMTFKASDIGMSHGMAAMWPLFVLLGLLIVAAVLVLVVHRRTFVRIFSAATATSGMLLVVLFFLPWLGAQCSGTEVQTASGYELAAGETSLSDEMPPQIRQTIDLSEHGQAAGVQVDGTAEATLDTSTIDAHDTEPKPWIYAGLVLAAGLGLLGVTTLLRPSTRGATGALICVLGLAGCALMGYVACIQSFDGWITPKPPEPPTMPMAATSPAPAPVAASDADEGAVLEFRIAPYQPETGRTENIISIAERQRYLQLLQEAGPSEVLRRNMPYVWLAIHDDDERFPDLVVAEYAGRRYLLLHNRPGYVMLHDRSERGWGLEDVSEGRDRSNEPAVDFVLDPRGARQMLDLTSSHMNQHMAMIIDGEVYIAPQIRGRISNRAQITTGGDAKEVADLIKTLRAGSLPAKLDPELVHESSFGPGMEVVMGGMMTDMQSAVRQYLSVRTKWPLFASLSLYVLAIGCGVLMRIKGPGMRASLAPTAAAPPEAAPTPPQPTEPTTPDHQ</sequence>
<organism evidence="4">
    <name type="scientific">marine sediment metagenome</name>
    <dbReference type="NCBI Taxonomy" id="412755"/>
    <lineage>
        <taxon>unclassified sequences</taxon>
        <taxon>metagenomes</taxon>
        <taxon>ecological metagenomes</taxon>
    </lineage>
</organism>
<feature type="region of interest" description="Disordered" evidence="1">
    <location>
        <begin position="481"/>
        <end position="509"/>
    </location>
</feature>
<feature type="transmembrane region" description="Helical" evidence="2">
    <location>
        <begin position="52"/>
        <end position="73"/>
    </location>
</feature>
<feature type="compositionally biased region" description="Pro residues" evidence="1">
    <location>
        <begin position="492"/>
        <end position="503"/>
    </location>
</feature>
<evidence type="ECO:0000313" key="4">
    <source>
        <dbReference type="EMBL" id="KKN84897.1"/>
    </source>
</evidence>
<dbReference type="InterPro" id="IPR054384">
    <property type="entry name" value="SecDF_P1_head"/>
</dbReference>
<reference evidence="4" key="1">
    <citation type="journal article" date="2015" name="Nature">
        <title>Complex archaea that bridge the gap between prokaryotes and eukaryotes.</title>
        <authorList>
            <person name="Spang A."/>
            <person name="Saw J.H."/>
            <person name="Jorgensen S.L."/>
            <person name="Zaremba-Niedzwiedzka K."/>
            <person name="Martijn J."/>
            <person name="Lind A.E."/>
            <person name="van Eijk R."/>
            <person name="Schleper C."/>
            <person name="Guy L."/>
            <person name="Ettema T.J."/>
        </authorList>
    </citation>
    <scope>NUCLEOTIDE SEQUENCE</scope>
</reference>
<dbReference type="Gene3D" id="3.30.1360.200">
    <property type="match status" value="1"/>
</dbReference>
<feature type="transmembrane region" description="Helical" evidence="2">
    <location>
        <begin position="23"/>
        <end position="45"/>
    </location>
</feature>
<evidence type="ECO:0000256" key="2">
    <source>
        <dbReference type="SAM" id="Phobius"/>
    </source>
</evidence>
<protein>
    <recommendedName>
        <fullName evidence="3">SecDF P1 head subdomain domain-containing protein</fullName>
    </recommendedName>
</protein>
<evidence type="ECO:0000256" key="1">
    <source>
        <dbReference type="SAM" id="MobiDB-lite"/>
    </source>
</evidence>
<feature type="transmembrane region" description="Helical" evidence="2">
    <location>
        <begin position="453"/>
        <end position="472"/>
    </location>
</feature>
<dbReference type="EMBL" id="LAZR01000165">
    <property type="protein sequence ID" value="KKN84897.1"/>
    <property type="molecule type" value="Genomic_DNA"/>
</dbReference>
<proteinExistence type="predicted"/>
<dbReference type="Pfam" id="PF22599">
    <property type="entry name" value="SecDF_P1_head"/>
    <property type="match status" value="1"/>
</dbReference>
<feature type="transmembrane region" description="Helical" evidence="2">
    <location>
        <begin position="145"/>
        <end position="165"/>
    </location>
</feature>
<accession>A0A0F9UC13</accession>
<name>A0A0F9UC13_9ZZZZ</name>
<keyword evidence="2" id="KW-0472">Membrane</keyword>
<evidence type="ECO:0000259" key="3">
    <source>
        <dbReference type="Pfam" id="PF22599"/>
    </source>
</evidence>
<gene>
    <name evidence="4" type="ORF">LCGC14_0284220</name>
</gene>
<feature type="domain" description="SecDF P1 head subdomain" evidence="3">
    <location>
        <begin position="322"/>
        <end position="412"/>
    </location>
</feature>
<dbReference type="AlphaFoldDB" id="A0A0F9UC13"/>
<keyword evidence="2" id="KW-1133">Transmembrane helix</keyword>
<comment type="caution">
    <text evidence="4">The sequence shown here is derived from an EMBL/GenBank/DDBJ whole genome shotgun (WGS) entry which is preliminary data.</text>
</comment>
<feature type="transmembrane region" description="Helical" evidence="2">
    <location>
        <begin position="172"/>
        <end position="192"/>
    </location>
</feature>
<keyword evidence="2" id="KW-0812">Transmembrane</keyword>